<evidence type="ECO:0000313" key="2">
    <source>
        <dbReference type="EMBL" id="RCX05736.1"/>
    </source>
</evidence>
<organism evidence="2 3">
    <name type="scientific">Schleiferia thermophila</name>
    <dbReference type="NCBI Taxonomy" id="884107"/>
    <lineage>
        <taxon>Bacteria</taxon>
        <taxon>Pseudomonadati</taxon>
        <taxon>Bacteroidota</taxon>
        <taxon>Flavobacteriia</taxon>
        <taxon>Flavobacteriales</taxon>
        <taxon>Schleiferiaceae</taxon>
        <taxon>Schleiferia</taxon>
    </lineage>
</organism>
<dbReference type="EMBL" id="QPJS01000001">
    <property type="protein sequence ID" value="RCX05736.1"/>
    <property type="molecule type" value="Genomic_DNA"/>
</dbReference>
<dbReference type="Proteomes" id="UP000253517">
    <property type="component" value="Unassembled WGS sequence"/>
</dbReference>
<gene>
    <name evidence="2" type="ORF">DES35_1011025</name>
</gene>
<keyword evidence="1" id="KW-1133">Transmembrane helix</keyword>
<keyword evidence="1" id="KW-0812">Transmembrane</keyword>
<sequence>MFSVKVIFSAFFEFNFFFNFLVEITTYTFVRGKHFF</sequence>
<accession>A0A369ABR0</accession>
<name>A0A369ABR0_9FLAO</name>
<evidence type="ECO:0000256" key="1">
    <source>
        <dbReference type="SAM" id="Phobius"/>
    </source>
</evidence>
<keyword evidence="3" id="KW-1185">Reference proteome</keyword>
<feature type="transmembrane region" description="Helical" evidence="1">
    <location>
        <begin position="6"/>
        <end position="30"/>
    </location>
</feature>
<protein>
    <submittedName>
        <fullName evidence="2">Uncharacterized protein</fullName>
    </submittedName>
</protein>
<keyword evidence="1" id="KW-0472">Membrane</keyword>
<comment type="caution">
    <text evidence="2">The sequence shown here is derived from an EMBL/GenBank/DDBJ whole genome shotgun (WGS) entry which is preliminary data.</text>
</comment>
<evidence type="ECO:0000313" key="3">
    <source>
        <dbReference type="Proteomes" id="UP000253517"/>
    </source>
</evidence>
<reference evidence="2 3" key="1">
    <citation type="submission" date="2018-07" db="EMBL/GenBank/DDBJ databases">
        <title>Genomic Encyclopedia of Type Strains, Phase IV (KMG-IV): sequencing the most valuable type-strain genomes for metagenomic binning, comparative biology and taxonomic classification.</title>
        <authorList>
            <person name="Goeker M."/>
        </authorList>
    </citation>
    <scope>NUCLEOTIDE SEQUENCE [LARGE SCALE GENOMIC DNA]</scope>
    <source>
        <strain evidence="2 3">DSM 21410</strain>
    </source>
</reference>
<proteinExistence type="predicted"/>
<dbReference type="AlphaFoldDB" id="A0A369ABR0"/>